<proteinExistence type="predicted"/>
<organism evidence="1">
    <name type="scientific">Campylobacter sp. CCS1377</name>
    <dbReference type="NCBI Taxonomy" id="3158229"/>
    <lineage>
        <taxon>Bacteria</taxon>
        <taxon>Pseudomonadati</taxon>
        <taxon>Campylobacterota</taxon>
        <taxon>Epsilonproteobacteria</taxon>
        <taxon>Campylobacterales</taxon>
        <taxon>Campylobacteraceae</taxon>
        <taxon>Campylobacter</taxon>
    </lineage>
</organism>
<evidence type="ECO:0008006" key="2">
    <source>
        <dbReference type="Google" id="ProtNLM"/>
    </source>
</evidence>
<dbReference type="InterPro" id="IPR056909">
    <property type="entry name" value="SU10_portal"/>
</dbReference>
<dbReference type="Pfam" id="PF23899">
    <property type="entry name" value="SU10_portal"/>
    <property type="match status" value="1"/>
</dbReference>
<name>A0AAU7EA47_9BACT</name>
<gene>
    <name evidence="1" type="ORF">AAH949_05045</name>
</gene>
<protein>
    <recommendedName>
        <fullName evidence="2">Bacteriophage head to tail connecting protein</fullName>
    </recommendedName>
</protein>
<dbReference type="AlphaFoldDB" id="A0AAU7EA47"/>
<dbReference type="EMBL" id="CP155620">
    <property type="protein sequence ID" value="XBJ30148.1"/>
    <property type="molecule type" value="Genomic_DNA"/>
</dbReference>
<sequence length="526" mass="60537">MGLYEKPKTKVKRKIEGDELVAYLDELIIKAKNGFENYRSDFENLINAYLLKGDELAREKFNKTNRSNLYIPKLNAKAKYLITSLNDVYFNSERMADIENYINSDETIIKMWQDAIDFYTQKLNLFKTFQPLFLDAIILGTSVAKVTWHKDSPRIEKVNLDEIFFDPNASNDEDVNYIVNEIYLNYDEILNRMDKGFYEKKDLSEYFLDEKEKYKKVRLYDIYEKIDGVWVVCTLFEEELLRKDIELIDGQPFIWGSMLPQMKSFDDENYICAYGESVMGAALSLQSEINITRNLLIDAMRTHLMPKLTLPKSSGVSREDIETIGKPLYLNEPSAINILPQANINSSSANLTLLESELTEVTGVSPQNNGAQTANNETATEISIKAQEGGRRSADYIRQYNETFIEPLFDRFAMLVFKYASDEFFGGFQRIDIPSFRFKIQTGTGAMNKEVRRAGLQASMQVFSQLYQMYMSIGDTQSAYNIIKANENLVKELLPILGIKNANSLLSMQNENHTSLMQEQMTIQGF</sequence>
<reference evidence="1" key="1">
    <citation type="submission" date="2024-05" db="EMBL/GenBank/DDBJ databases">
        <title>Campylobacter coli isolated from environmental waters in Slovenia.</title>
        <authorList>
            <person name="Zautner A.E."/>
            <person name="Bunk B."/>
            <person name="Riedel T."/>
            <person name="Sproeer C."/>
        </authorList>
    </citation>
    <scope>NUCLEOTIDE SEQUENCE</scope>
    <source>
        <strain evidence="1">CCS1377</strain>
    </source>
</reference>
<accession>A0AAU7EA47</accession>
<dbReference type="RefSeq" id="WP_348519135.1">
    <property type="nucleotide sequence ID" value="NZ_CP155620.1"/>
</dbReference>
<evidence type="ECO:0000313" key="1">
    <source>
        <dbReference type="EMBL" id="XBJ30148.1"/>
    </source>
</evidence>